<dbReference type="Gene3D" id="3.40.630.30">
    <property type="match status" value="1"/>
</dbReference>
<dbReference type="SUPFAM" id="SSF55729">
    <property type="entry name" value="Acyl-CoA N-acyltransferases (Nat)"/>
    <property type="match status" value="1"/>
</dbReference>
<dbReference type="EMBL" id="CP099490">
    <property type="protein sequence ID" value="USQ76796.1"/>
    <property type="molecule type" value="Genomic_DNA"/>
</dbReference>
<sequence>MGAHREHGVDVEELTVADAPQVAALESVTFSDYPQTQATYREPLTEAGAAGLFADGRVFGIRRNGQLIAVTATSAQGDLTETHFTSVHPDHRRQGLATVVKAASILANADAGHTWFGTGGAGTNAGSIGMNEAVGYEITETWHTLVPPRSDDRLPS</sequence>
<keyword evidence="3" id="KW-1185">Reference proteome</keyword>
<dbReference type="InterPro" id="IPR013653">
    <property type="entry name" value="GCN5-like_dom"/>
</dbReference>
<dbReference type="InterPro" id="IPR016181">
    <property type="entry name" value="Acyl_CoA_acyltransferase"/>
</dbReference>
<dbReference type="CDD" id="cd04301">
    <property type="entry name" value="NAT_SF"/>
    <property type="match status" value="1"/>
</dbReference>
<feature type="domain" description="N-acetyltransferase" evidence="1">
    <location>
        <begin position="9"/>
        <end position="155"/>
    </location>
</feature>
<dbReference type="EC" id="2.3.1.-" evidence="2"/>
<accession>A0ABY4YJ23</accession>
<dbReference type="InterPro" id="IPR000182">
    <property type="entry name" value="GNAT_dom"/>
</dbReference>
<dbReference type="RefSeq" id="WP_252621499.1">
    <property type="nucleotide sequence ID" value="NZ_CP099490.1"/>
</dbReference>
<keyword evidence="2" id="KW-0808">Transferase</keyword>
<dbReference type="GO" id="GO:0016746">
    <property type="term" value="F:acyltransferase activity"/>
    <property type="evidence" value="ECO:0007669"/>
    <property type="project" value="UniProtKB-KW"/>
</dbReference>
<proteinExistence type="predicted"/>
<evidence type="ECO:0000259" key="1">
    <source>
        <dbReference type="PROSITE" id="PS51186"/>
    </source>
</evidence>
<dbReference type="PROSITE" id="PS51186">
    <property type="entry name" value="GNAT"/>
    <property type="match status" value="1"/>
</dbReference>
<dbReference type="Proteomes" id="UP001056535">
    <property type="component" value="Chromosome"/>
</dbReference>
<reference evidence="2" key="1">
    <citation type="submission" date="2022-06" db="EMBL/GenBank/DDBJ databases">
        <title>Ornithinimicrobium JY.X270.</title>
        <authorList>
            <person name="Huang Y."/>
        </authorList>
    </citation>
    <scope>NUCLEOTIDE SEQUENCE</scope>
    <source>
        <strain evidence="2">JY.X270</strain>
    </source>
</reference>
<gene>
    <name evidence="2" type="ORF">NF557_02370</name>
</gene>
<dbReference type="Pfam" id="PF08445">
    <property type="entry name" value="FR47"/>
    <property type="match status" value="1"/>
</dbReference>
<name>A0ABY4YJ23_9MICO</name>
<keyword evidence="2" id="KW-0012">Acyltransferase</keyword>
<evidence type="ECO:0000313" key="3">
    <source>
        <dbReference type="Proteomes" id="UP001056535"/>
    </source>
</evidence>
<protein>
    <submittedName>
        <fullName evidence="2">GNAT family N-acetyltransferase</fullName>
        <ecNumber evidence="2">2.3.1.-</ecNumber>
    </submittedName>
</protein>
<organism evidence="2 3">
    <name type="scientific">Ornithinimicrobium cryptoxanthini</name>
    <dbReference type="NCBI Taxonomy" id="2934161"/>
    <lineage>
        <taxon>Bacteria</taxon>
        <taxon>Bacillati</taxon>
        <taxon>Actinomycetota</taxon>
        <taxon>Actinomycetes</taxon>
        <taxon>Micrococcales</taxon>
        <taxon>Ornithinimicrobiaceae</taxon>
        <taxon>Ornithinimicrobium</taxon>
    </lineage>
</organism>
<evidence type="ECO:0000313" key="2">
    <source>
        <dbReference type="EMBL" id="USQ76796.1"/>
    </source>
</evidence>